<protein>
    <recommendedName>
        <fullName evidence="4">Alpha and gamma adaptin binding protein p34-domain-containing protein</fullName>
    </recommendedName>
</protein>
<evidence type="ECO:0000313" key="3">
    <source>
        <dbReference type="Proteomes" id="UP000193467"/>
    </source>
</evidence>
<dbReference type="OrthoDB" id="2530146at2759"/>
<accession>A0A1Y2FD23</accession>
<sequence>MASPLPAHATILLHHVAPLTASHARKHALDIRARGADEAQDAPTGDLRWTIKNKYYTADVGFRVLELLDQEGDGEEPAVIVLAAREELPHADLVPLLKRLSSRPAEFEVALLVSLPPTASALASASLEPNEEAWEDLAMEHGFEWVDLAPEDGSRVAVEDEDREETGLRRVVGALQAHMWEGMVPVARDGSTSKQTRNGHGEDGALSDEDDLSALGAPPLPQAKPFVPTPVSFPDTFLPSIKSKATTSSSTAAPSSTAAAASSPATAAAADSTFEDDFAPFVPALPSTQTSFPPLPPSLSTSGTTSASSPPISPLYRHPELAFPDTESPPSAARDDHEGEDGEEDLEAMFAKLVGVREEMKGLDMEARRALAERTVLGLFGGGDDDDDDE</sequence>
<dbReference type="Pfam" id="PF10199">
    <property type="entry name" value="Adaptin_binding"/>
    <property type="match status" value="1"/>
</dbReference>
<feature type="compositionally biased region" description="Low complexity" evidence="1">
    <location>
        <begin position="285"/>
        <end position="310"/>
    </location>
</feature>
<dbReference type="EMBL" id="MCGR01000022">
    <property type="protein sequence ID" value="ORY81822.1"/>
    <property type="molecule type" value="Genomic_DNA"/>
</dbReference>
<gene>
    <name evidence="2" type="ORF">BCR35DRAFT_325054</name>
</gene>
<dbReference type="PANTHER" id="PTHR14659:SF1">
    <property type="entry name" value="ALPHA- AND GAMMA-ADAPTIN-BINDING PROTEIN P34"/>
    <property type="match status" value="1"/>
</dbReference>
<dbReference type="AlphaFoldDB" id="A0A1Y2FD23"/>
<dbReference type="InParanoid" id="A0A1Y2FD23"/>
<feature type="region of interest" description="Disordered" evidence="1">
    <location>
        <begin position="280"/>
        <end position="347"/>
    </location>
</feature>
<evidence type="ECO:0000256" key="1">
    <source>
        <dbReference type="SAM" id="MobiDB-lite"/>
    </source>
</evidence>
<dbReference type="PANTHER" id="PTHR14659">
    <property type="entry name" value="ALPHA- AND GAMMA-ADAPTIN-BINDING PROTEIN P34"/>
    <property type="match status" value="1"/>
</dbReference>
<proteinExistence type="predicted"/>
<name>A0A1Y2FD23_9BASI</name>
<evidence type="ECO:0008006" key="4">
    <source>
        <dbReference type="Google" id="ProtNLM"/>
    </source>
</evidence>
<keyword evidence="3" id="KW-1185">Reference proteome</keyword>
<organism evidence="2 3">
    <name type="scientific">Leucosporidium creatinivorum</name>
    <dbReference type="NCBI Taxonomy" id="106004"/>
    <lineage>
        <taxon>Eukaryota</taxon>
        <taxon>Fungi</taxon>
        <taxon>Dikarya</taxon>
        <taxon>Basidiomycota</taxon>
        <taxon>Pucciniomycotina</taxon>
        <taxon>Microbotryomycetes</taxon>
        <taxon>Leucosporidiales</taxon>
        <taxon>Leucosporidium</taxon>
    </lineage>
</organism>
<dbReference type="Gene3D" id="3.40.50.11960">
    <property type="match status" value="1"/>
</dbReference>
<reference evidence="2 3" key="1">
    <citation type="submission" date="2016-07" db="EMBL/GenBank/DDBJ databases">
        <title>Pervasive Adenine N6-methylation of Active Genes in Fungi.</title>
        <authorList>
            <consortium name="DOE Joint Genome Institute"/>
            <person name="Mondo S.J."/>
            <person name="Dannebaum R.O."/>
            <person name="Kuo R.C."/>
            <person name="Labutti K."/>
            <person name="Haridas S."/>
            <person name="Kuo A."/>
            <person name="Salamov A."/>
            <person name="Ahrendt S.R."/>
            <person name="Lipzen A."/>
            <person name="Sullivan W."/>
            <person name="Andreopoulos W.B."/>
            <person name="Clum A."/>
            <person name="Lindquist E."/>
            <person name="Daum C."/>
            <person name="Ramamoorthy G.K."/>
            <person name="Gryganskyi A."/>
            <person name="Culley D."/>
            <person name="Magnuson J.K."/>
            <person name="James T.Y."/>
            <person name="O'Malley M.A."/>
            <person name="Stajich J.E."/>
            <person name="Spatafora J.W."/>
            <person name="Visel A."/>
            <person name="Grigoriev I.V."/>
        </authorList>
    </citation>
    <scope>NUCLEOTIDE SEQUENCE [LARGE SCALE GENOMIC DNA]</scope>
    <source>
        <strain evidence="2 3">62-1032</strain>
    </source>
</reference>
<dbReference type="InterPro" id="IPR019341">
    <property type="entry name" value="Alpha/Gamma-adaptin-bd_p34"/>
</dbReference>
<comment type="caution">
    <text evidence="2">The sequence shown here is derived from an EMBL/GenBank/DDBJ whole genome shotgun (WGS) entry which is preliminary data.</text>
</comment>
<dbReference type="STRING" id="106004.A0A1Y2FD23"/>
<dbReference type="Proteomes" id="UP000193467">
    <property type="component" value="Unassembled WGS sequence"/>
</dbReference>
<feature type="compositionally biased region" description="Acidic residues" evidence="1">
    <location>
        <begin position="338"/>
        <end position="347"/>
    </location>
</feature>
<evidence type="ECO:0000313" key="2">
    <source>
        <dbReference type="EMBL" id="ORY81822.1"/>
    </source>
</evidence>
<feature type="region of interest" description="Disordered" evidence="1">
    <location>
        <begin position="182"/>
        <end position="228"/>
    </location>
</feature>